<dbReference type="KEGG" id="salk:FBQ74_00080"/>
<dbReference type="PANTHER" id="PTHR10224:SF12">
    <property type="entry name" value="GLYOXALASE ELBB"/>
    <property type="match status" value="1"/>
</dbReference>
<comment type="catalytic activity">
    <reaction evidence="1">
        <text>glyoxal + H2O = glycolate + H(+)</text>
        <dbReference type="Rhea" id="RHEA:51672"/>
        <dbReference type="ChEBI" id="CHEBI:15377"/>
        <dbReference type="ChEBI" id="CHEBI:15378"/>
        <dbReference type="ChEBI" id="CHEBI:29805"/>
        <dbReference type="ChEBI" id="CHEBI:34779"/>
    </reaction>
</comment>
<dbReference type="RefSeq" id="WP_139754735.1">
    <property type="nucleotide sequence ID" value="NZ_CP039852.1"/>
</dbReference>
<dbReference type="EMBL" id="CP039852">
    <property type="protein sequence ID" value="QCZ91971.1"/>
    <property type="molecule type" value="Genomic_DNA"/>
</dbReference>
<evidence type="ECO:0000313" key="3">
    <source>
        <dbReference type="EMBL" id="QCZ91971.1"/>
    </source>
</evidence>
<dbReference type="PIRSF" id="PIRSF006320">
    <property type="entry name" value="Elb2"/>
    <property type="match status" value="1"/>
</dbReference>
<comment type="function">
    <text evidence="1">Displays glyoxalase activity, catalyzing the conversion of glyoxal to glycolate.</text>
</comment>
<sequence>MKKVAVILSGSGVFDGSELYETVISLLAIRRAGAHYECFAPDKDQLHVVNHLSGEVAEGEKRNVLVESARLARGEIKPVTECDPEAFDALIIPGGFGAAKNLCTFAVDGAESQPDEDVLNVCKAFAQSGKPAGYACIAPALAASVYGNKVKLTIGNDESTAQGLEELGAQHVECAVDEIVVDSDRKLVTTPAYMLAEDILEAEAGLNKMVETVLSMQ</sequence>
<gene>
    <name evidence="3" type="primary">elbB</name>
    <name evidence="3" type="ORF">FBQ74_00080</name>
</gene>
<dbReference type="Gene3D" id="3.40.50.880">
    <property type="match status" value="1"/>
</dbReference>
<keyword evidence="4" id="KW-1185">Reference proteome</keyword>
<evidence type="ECO:0000256" key="1">
    <source>
        <dbReference type="PIRNR" id="PIRNR006320"/>
    </source>
</evidence>
<name>A0A5B7Y8L5_9ALTE</name>
<protein>
    <recommendedName>
        <fullName evidence="1">Glyoxalase</fullName>
    </recommendedName>
</protein>
<dbReference type="NCBIfam" id="NF008747">
    <property type="entry name" value="PRK11780.1"/>
    <property type="match status" value="1"/>
</dbReference>
<dbReference type="InterPro" id="IPR026041">
    <property type="entry name" value="ElbB"/>
</dbReference>
<proteinExistence type="inferred from homology"/>
<dbReference type="PANTHER" id="PTHR10224">
    <property type="entry name" value="ES1 PROTEIN HOMOLOG, MITOCHONDRIAL"/>
    <property type="match status" value="1"/>
</dbReference>
<keyword evidence="1 3" id="KW-0456">Lyase</keyword>
<dbReference type="CDD" id="cd03133">
    <property type="entry name" value="GATase1_ES1"/>
    <property type="match status" value="1"/>
</dbReference>
<dbReference type="InterPro" id="IPR029062">
    <property type="entry name" value="Class_I_gatase-like"/>
</dbReference>
<dbReference type="InterPro" id="IPR002818">
    <property type="entry name" value="DJ-1/PfpI"/>
</dbReference>
<organism evidence="3 4">
    <name type="scientific">Salinimonas iocasae</name>
    <dbReference type="NCBI Taxonomy" id="2572577"/>
    <lineage>
        <taxon>Bacteria</taxon>
        <taxon>Pseudomonadati</taxon>
        <taxon>Pseudomonadota</taxon>
        <taxon>Gammaproteobacteria</taxon>
        <taxon>Alteromonadales</taxon>
        <taxon>Alteromonadaceae</taxon>
        <taxon>Alteromonas/Salinimonas group</taxon>
        <taxon>Salinimonas</taxon>
    </lineage>
</organism>
<dbReference type="Proteomes" id="UP000304912">
    <property type="component" value="Chromosome"/>
</dbReference>
<dbReference type="OrthoDB" id="5605062at2"/>
<evidence type="ECO:0000313" key="4">
    <source>
        <dbReference type="Proteomes" id="UP000304912"/>
    </source>
</evidence>
<dbReference type="SUPFAM" id="SSF52317">
    <property type="entry name" value="Class I glutamine amidotransferase-like"/>
    <property type="match status" value="1"/>
</dbReference>
<dbReference type="AlphaFoldDB" id="A0A5B7Y8L5"/>
<accession>A0A5B7Y8L5</accession>
<reference evidence="3 4" key="1">
    <citation type="submission" date="2019-04" db="EMBL/GenBank/DDBJ databases">
        <title>Salinimonas iocasae sp. nov., a halophilic bacterium isolated from the outer tube casing of tubeworms in Okinawa Trough.</title>
        <authorList>
            <person name="Zhang H."/>
            <person name="Wang H."/>
            <person name="Li C."/>
        </authorList>
    </citation>
    <scope>NUCLEOTIDE SEQUENCE [LARGE SCALE GENOMIC DNA]</scope>
    <source>
        <strain evidence="3 4">KX18D6</strain>
    </source>
</reference>
<comment type="similarity">
    <text evidence="1">Belongs to the peptidase C56 family.</text>
</comment>
<dbReference type="GO" id="GO:0016829">
    <property type="term" value="F:lyase activity"/>
    <property type="evidence" value="ECO:0007669"/>
    <property type="project" value="UniProtKB-UniRule"/>
</dbReference>
<feature type="domain" description="DJ-1/PfpI" evidence="2">
    <location>
        <begin position="13"/>
        <end position="190"/>
    </location>
</feature>
<dbReference type="Pfam" id="PF01965">
    <property type="entry name" value="DJ-1_PfpI"/>
    <property type="match status" value="1"/>
</dbReference>
<evidence type="ECO:0000259" key="2">
    <source>
        <dbReference type="Pfam" id="PF01965"/>
    </source>
</evidence>